<dbReference type="Pfam" id="PF00575">
    <property type="entry name" value="S1"/>
    <property type="match status" value="1"/>
</dbReference>
<comment type="similarity">
    <text evidence="1 8">Belongs to the polyribonucleotide nucleotidyltransferase family.</text>
</comment>
<dbReference type="GO" id="GO:0006396">
    <property type="term" value="P:RNA processing"/>
    <property type="evidence" value="ECO:0007669"/>
    <property type="project" value="InterPro"/>
</dbReference>
<dbReference type="PANTHER" id="PTHR11252:SF0">
    <property type="entry name" value="POLYRIBONUCLEOTIDE NUCLEOTIDYLTRANSFERASE 1, MITOCHONDRIAL"/>
    <property type="match status" value="1"/>
</dbReference>
<dbReference type="GO" id="GO:0000287">
    <property type="term" value="F:magnesium ion binding"/>
    <property type="evidence" value="ECO:0007669"/>
    <property type="project" value="UniProtKB-UniRule"/>
</dbReference>
<dbReference type="GO" id="GO:0003723">
    <property type="term" value="F:RNA binding"/>
    <property type="evidence" value="ECO:0007669"/>
    <property type="project" value="UniProtKB-UniRule"/>
</dbReference>
<dbReference type="InterPro" id="IPR012162">
    <property type="entry name" value="PNPase"/>
</dbReference>
<dbReference type="InterPro" id="IPR036612">
    <property type="entry name" value="KH_dom_type_1_sf"/>
</dbReference>
<evidence type="ECO:0000256" key="5">
    <source>
        <dbReference type="ARBA" id="ARBA00022723"/>
    </source>
</evidence>
<dbReference type="GO" id="GO:0006402">
    <property type="term" value="P:mRNA catabolic process"/>
    <property type="evidence" value="ECO:0007669"/>
    <property type="project" value="UniProtKB-UniRule"/>
</dbReference>
<dbReference type="SUPFAM" id="SSF50249">
    <property type="entry name" value="Nucleic acid-binding proteins"/>
    <property type="match status" value="1"/>
</dbReference>
<gene>
    <name evidence="8" type="primary">pnp</name>
    <name evidence="11" type="ORF">BDK89_1380</name>
</gene>
<dbReference type="FunFam" id="3.30.1370.10:FF:000001">
    <property type="entry name" value="Polyribonucleotide nucleotidyltransferase"/>
    <property type="match status" value="1"/>
</dbReference>
<dbReference type="Pfam" id="PF00013">
    <property type="entry name" value="KH_1"/>
    <property type="match status" value="1"/>
</dbReference>
<accession>A0A4R7HXA0</accession>
<dbReference type="InterPro" id="IPR001247">
    <property type="entry name" value="ExoRNase_PH_dom1"/>
</dbReference>
<dbReference type="InterPro" id="IPR004087">
    <property type="entry name" value="KH_dom"/>
</dbReference>
<dbReference type="GO" id="GO:0005829">
    <property type="term" value="C:cytosol"/>
    <property type="evidence" value="ECO:0007669"/>
    <property type="project" value="TreeGrafter"/>
</dbReference>
<protein>
    <recommendedName>
        <fullName evidence="8">Polyribonucleotide nucleotidyltransferase</fullName>
        <ecNumber evidence="8">2.7.7.8</ecNumber>
    </recommendedName>
    <alternativeName>
        <fullName evidence="8">Polynucleotide phosphorylase</fullName>
        <shortName evidence="8">PNPase</shortName>
    </alternativeName>
</protein>
<dbReference type="InterPro" id="IPR015848">
    <property type="entry name" value="PNPase_PH_RNA-bd_bac/org-type"/>
</dbReference>
<feature type="compositionally biased region" description="Acidic residues" evidence="9">
    <location>
        <begin position="758"/>
        <end position="769"/>
    </location>
</feature>
<organism evidence="11 12">
    <name type="scientific">Ilumatobacter fluminis</name>
    <dbReference type="NCBI Taxonomy" id="467091"/>
    <lineage>
        <taxon>Bacteria</taxon>
        <taxon>Bacillati</taxon>
        <taxon>Actinomycetota</taxon>
        <taxon>Acidimicrobiia</taxon>
        <taxon>Acidimicrobiales</taxon>
        <taxon>Ilumatobacteraceae</taxon>
        <taxon>Ilumatobacter</taxon>
    </lineage>
</organism>
<dbReference type="Gene3D" id="2.40.50.140">
    <property type="entry name" value="Nucleic acid-binding proteins"/>
    <property type="match status" value="1"/>
</dbReference>
<evidence type="ECO:0000256" key="9">
    <source>
        <dbReference type="SAM" id="MobiDB-lite"/>
    </source>
</evidence>
<evidence type="ECO:0000259" key="10">
    <source>
        <dbReference type="PROSITE" id="PS50126"/>
    </source>
</evidence>
<keyword evidence="12" id="KW-1185">Reference proteome</keyword>
<feature type="region of interest" description="Disordered" evidence="9">
    <location>
        <begin position="721"/>
        <end position="794"/>
    </location>
</feature>
<dbReference type="PIRSF" id="PIRSF005499">
    <property type="entry name" value="PNPase"/>
    <property type="match status" value="1"/>
</dbReference>
<dbReference type="FunFam" id="3.30.230.70:FF:000001">
    <property type="entry name" value="Polyribonucleotide nucleotidyltransferase"/>
    <property type="match status" value="1"/>
</dbReference>
<feature type="binding site" evidence="8">
    <location>
        <position position="514"/>
    </location>
    <ligand>
        <name>Mg(2+)</name>
        <dbReference type="ChEBI" id="CHEBI:18420"/>
    </ligand>
</feature>
<dbReference type="InterPro" id="IPR020568">
    <property type="entry name" value="Ribosomal_Su5_D2-typ_SF"/>
</dbReference>
<dbReference type="PANTHER" id="PTHR11252">
    <property type="entry name" value="POLYRIBONUCLEOTIDE NUCLEOTIDYLTRANSFERASE"/>
    <property type="match status" value="1"/>
</dbReference>
<dbReference type="CDD" id="cd04472">
    <property type="entry name" value="S1_PNPase"/>
    <property type="match status" value="1"/>
</dbReference>
<dbReference type="Pfam" id="PF01138">
    <property type="entry name" value="RNase_PH"/>
    <property type="match status" value="2"/>
</dbReference>
<dbReference type="Gene3D" id="3.30.1370.10">
    <property type="entry name" value="K Homology domain, type 1"/>
    <property type="match status" value="1"/>
</dbReference>
<evidence type="ECO:0000256" key="2">
    <source>
        <dbReference type="ARBA" id="ARBA00022490"/>
    </source>
</evidence>
<dbReference type="CDD" id="cd02393">
    <property type="entry name" value="KH-I_PNPase"/>
    <property type="match status" value="1"/>
</dbReference>
<evidence type="ECO:0000256" key="1">
    <source>
        <dbReference type="ARBA" id="ARBA00007404"/>
    </source>
</evidence>
<evidence type="ECO:0000256" key="7">
    <source>
        <dbReference type="ARBA" id="ARBA00022884"/>
    </source>
</evidence>
<keyword evidence="5 8" id="KW-0479">Metal-binding</keyword>
<comment type="cofactor">
    <cofactor evidence="8">
        <name>Mg(2+)</name>
        <dbReference type="ChEBI" id="CHEBI:18420"/>
    </cofactor>
</comment>
<keyword evidence="3 8" id="KW-0808">Transferase</keyword>
<dbReference type="Proteomes" id="UP000294558">
    <property type="component" value="Unassembled WGS sequence"/>
</dbReference>
<dbReference type="RefSeq" id="WP_133868226.1">
    <property type="nucleotide sequence ID" value="NZ_SOAU01000001.1"/>
</dbReference>
<evidence type="ECO:0000256" key="4">
    <source>
        <dbReference type="ARBA" id="ARBA00022695"/>
    </source>
</evidence>
<feature type="compositionally biased region" description="Basic and acidic residues" evidence="9">
    <location>
        <begin position="776"/>
        <end position="787"/>
    </location>
</feature>
<dbReference type="SMART" id="SM00316">
    <property type="entry name" value="S1"/>
    <property type="match status" value="1"/>
</dbReference>
<comment type="caution">
    <text evidence="11">The sequence shown here is derived from an EMBL/GenBank/DDBJ whole genome shotgun (WGS) entry which is preliminary data.</text>
</comment>
<feature type="domain" description="S1 motif" evidence="10">
    <location>
        <begin position="655"/>
        <end position="724"/>
    </location>
</feature>
<dbReference type="SUPFAM" id="SSF54791">
    <property type="entry name" value="Eukaryotic type KH-domain (KH-domain type I)"/>
    <property type="match status" value="1"/>
</dbReference>
<dbReference type="InterPro" id="IPR012340">
    <property type="entry name" value="NA-bd_OB-fold"/>
</dbReference>
<comment type="subcellular location">
    <subcellularLocation>
        <location evidence="8">Cytoplasm</location>
    </subcellularLocation>
</comment>
<dbReference type="EMBL" id="SOAU01000001">
    <property type="protein sequence ID" value="TDT15802.1"/>
    <property type="molecule type" value="Genomic_DNA"/>
</dbReference>
<dbReference type="GO" id="GO:0004654">
    <property type="term" value="F:polyribonucleotide nucleotidyltransferase activity"/>
    <property type="evidence" value="ECO:0007669"/>
    <property type="project" value="UniProtKB-UniRule"/>
</dbReference>
<keyword evidence="7 8" id="KW-0694">RNA-binding</keyword>
<dbReference type="Gene3D" id="3.30.230.70">
    <property type="entry name" value="GHMP Kinase, N-terminal domain"/>
    <property type="match status" value="2"/>
</dbReference>
<evidence type="ECO:0000256" key="3">
    <source>
        <dbReference type="ARBA" id="ARBA00022679"/>
    </source>
</evidence>
<dbReference type="OrthoDB" id="9804305at2"/>
<evidence type="ECO:0000256" key="8">
    <source>
        <dbReference type="HAMAP-Rule" id="MF_01595"/>
    </source>
</evidence>
<dbReference type="Pfam" id="PF03726">
    <property type="entry name" value="PNPase"/>
    <property type="match status" value="1"/>
</dbReference>
<comment type="catalytic activity">
    <reaction evidence="8">
        <text>RNA(n+1) + phosphate = RNA(n) + a ribonucleoside 5'-diphosphate</text>
        <dbReference type="Rhea" id="RHEA:22096"/>
        <dbReference type="Rhea" id="RHEA-COMP:14527"/>
        <dbReference type="Rhea" id="RHEA-COMP:17342"/>
        <dbReference type="ChEBI" id="CHEBI:43474"/>
        <dbReference type="ChEBI" id="CHEBI:57930"/>
        <dbReference type="ChEBI" id="CHEBI:140395"/>
        <dbReference type="EC" id="2.7.7.8"/>
    </reaction>
</comment>
<dbReference type="SMART" id="SM00322">
    <property type="entry name" value="KH"/>
    <property type="match status" value="1"/>
</dbReference>
<feature type="binding site" evidence="8">
    <location>
        <position position="520"/>
    </location>
    <ligand>
        <name>Mg(2+)</name>
        <dbReference type="ChEBI" id="CHEBI:18420"/>
    </ligand>
</feature>
<comment type="function">
    <text evidence="8">Involved in mRNA degradation. Catalyzes the phosphorolysis of single-stranded polyribonucleotides processively in the 3'- to 5'-direction.</text>
</comment>
<name>A0A4R7HXA0_9ACTN</name>
<reference evidence="11 12" key="1">
    <citation type="submission" date="2019-03" db="EMBL/GenBank/DDBJ databases">
        <title>Sequencing the genomes of 1000 actinobacteria strains.</title>
        <authorList>
            <person name="Klenk H.-P."/>
        </authorList>
    </citation>
    <scope>NUCLEOTIDE SEQUENCE [LARGE SCALE GENOMIC DNA]</scope>
    <source>
        <strain evidence="11 12">DSM 18936</strain>
    </source>
</reference>
<feature type="compositionally biased region" description="Acidic residues" evidence="9">
    <location>
        <begin position="737"/>
        <end position="752"/>
    </location>
</feature>
<proteinExistence type="inferred from homology"/>
<evidence type="ECO:0000313" key="11">
    <source>
        <dbReference type="EMBL" id="TDT15802.1"/>
    </source>
</evidence>
<evidence type="ECO:0000313" key="12">
    <source>
        <dbReference type="Proteomes" id="UP000294558"/>
    </source>
</evidence>
<dbReference type="NCBIfam" id="TIGR03591">
    <property type="entry name" value="polynuc_phos"/>
    <property type="match status" value="1"/>
</dbReference>
<dbReference type="InterPro" id="IPR036345">
    <property type="entry name" value="ExoRNase_PH_dom2_sf"/>
</dbReference>
<dbReference type="InterPro" id="IPR027408">
    <property type="entry name" value="PNPase/RNase_PH_dom_sf"/>
</dbReference>
<keyword evidence="6 8" id="KW-0460">Magnesium</keyword>
<dbReference type="NCBIfam" id="NF008805">
    <property type="entry name" value="PRK11824.1"/>
    <property type="match status" value="1"/>
</dbReference>
<dbReference type="HAMAP" id="MF_01595">
    <property type="entry name" value="PNPase"/>
    <property type="match status" value="1"/>
</dbReference>
<dbReference type="FunFam" id="3.30.230.70:FF:000002">
    <property type="entry name" value="Polyribonucleotide nucleotidyltransferase"/>
    <property type="match status" value="1"/>
</dbReference>
<dbReference type="GO" id="GO:0000175">
    <property type="term" value="F:3'-5'-RNA exonuclease activity"/>
    <property type="evidence" value="ECO:0007669"/>
    <property type="project" value="TreeGrafter"/>
</dbReference>
<dbReference type="PROSITE" id="PS50084">
    <property type="entry name" value="KH_TYPE_1"/>
    <property type="match status" value="1"/>
</dbReference>
<dbReference type="AlphaFoldDB" id="A0A4R7HXA0"/>
<dbReference type="SUPFAM" id="SSF55666">
    <property type="entry name" value="Ribonuclease PH domain 2-like"/>
    <property type="match status" value="2"/>
</dbReference>
<dbReference type="SUPFAM" id="SSF54211">
    <property type="entry name" value="Ribosomal protein S5 domain 2-like"/>
    <property type="match status" value="2"/>
</dbReference>
<dbReference type="PROSITE" id="PS50126">
    <property type="entry name" value="S1"/>
    <property type="match status" value="1"/>
</dbReference>
<dbReference type="EC" id="2.7.7.8" evidence="8"/>
<sequence length="794" mass="84492">MADPIRVSGPISGTDKTLTFETGKFAPQSQGAVVASIGGTKVLTTANAAKDVRPGMDFFPLTVDVEERAYAAGKIPGSFFRREGRPTEEAILTCRLTDRPLRPSFPEGFRNETQIVTTVLGADQENQHDVLSINAASAALSISGIPFDGPLGSVRMAYTTEGTWIPHPTYQEVEDGTFEIVVAGRELDNGDVAVMMVEAGGTEKSFYYYEDGAPKVDEAVLADALEACKVWIKESIALQRQLVASVIATHGPIEPMSFNAAVDYTPEVFAAVEGLVTDEVAEAVKIAGKHERNAATDAASAKALEALCAEGAEFEGQEKAVKEAVRSLTKKLVRKRIIDEGLRIDGRGTADLRPVSAEVGVLPTAHGSGLFQRGETQVMNILTMAMPRMNQMIDSLSPYDEKRYLHHYNMPPWANGETGRVGSPKRREIGHGALAARAVLPVVPTQEDFAYTLRLVSEVMSSNGSTSMASVCSSSLSLMDAGVPTRGAVAGIAMGLIKEGDQYVTLTDILGAEDAFGDMDFKVAGTSDAITALQLDTKIDGIPADVLKAALEQAKVARTEILEVMNAAIAAPRDEVADTAPKIKTITIPMDKIGEVIGPKGKVINTIQQETGADISVDDDGAQGFVTIGAVEAWRMEEAMTQIMNIVDPPKAEIGKTYMGRVVNITKFGAFVNILPGRDGLVHISKLGGGKRIKSVEDVLELGQEIEVVVEEIDDRGKVSLTPAGAVEAPSGNGDGGSDDDSSDNGSSDDVETVSFEESFDAELADELGDLGPAGEKPRSDRGDRGGRGRRRHR</sequence>
<dbReference type="CDD" id="cd11364">
    <property type="entry name" value="RNase_PH_PNPase_2"/>
    <property type="match status" value="1"/>
</dbReference>
<keyword evidence="4 8" id="KW-0548">Nucleotidyltransferase</keyword>
<dbReference type="InterPro" id="IPR004088">
    <property type="entry name" value="KH_dom_type_1"/>
</dbReference>
<keyword evidence="2 8" id="KW-0963">Cytoplasm</keyword>
<dbReference type="InterPro" id="IPR003029">
    <property type="entry name" value="S1_domain"/>
</dbReference>
<evidence type="ECO:0000256" key="6">
    <source>
        <dbReference type="ARBA" id="ARBA00022842"/>
    </source>
</evidence>